<comment type="caution">
    <text evidence="2">The sequence shown here is derived from an EMBL/GenBank/DDBJ whole genome shotgun (WGS) entry which is preliminary data.</text>
</comment>
<name>A0A4Q8ALJ4_9MICO</name>
<accession>A0A4Q8ALJ4</accession>
<dbReference type="PANTHER" id="PTHR34202:SF1">
    <property type="entry name" value="UPF0548 PROTEIN"/>
    <property type="match status" value="1"/>
</dbReference>
<sequence>MRRPALADQPLSYGPVGGTLAPTLLASPPDGYRATESSVRLGSGAERFAAASVELMHWQVLRRSGIAVADAAGAGAREVTLGDTVVQSLPLAGLRFAAPIRVVRVLQEPRRVGYAAGTLPGHPLRGEELFLIEHRADDSVWLVIRAFAQPATLLYRIGSPAIRFARRRYTARFLRALLEEERAS</sequence>
<dbReference type="OrthoDB" id="120660at2"/>
<gene>
    <name evidence="2" type="ORF">EV379_1774</name>
</gene>
<feature type="domain" description="DUF1990" evidence="1">
    <location>
        <begin position="26"/>
        <end position="176"/>
    </location>
</feature>
<dbReference type="PANTHER" id="PTHR34202">
    <property type="entry name" value="UPF0548 PROTEIN"/>
    <property type="match status" value="1"/>
</dbReference>
<dbReference type="EMBL" id="SHLC01000001">
    <property type="protein sequence ID" value="RZU65440.1"/>
    <property type="molecule type" value="Genomic_DNA"/>
</dbReference>
<organism evidence="2 3">
    <name type="scientific">Microterricola gilva</name>
    <dbReference type="NCBI Taxonomy" id="393267"/>
    <lineage>
        <taxon>Bacteria</taxon>
        <taxon>Bacillati</taxon>
        <taxon>Actinomycetota</taxon>
        <taxon>Actinomycetes</taxon>
        <taxon>Micrococcales</taxon>
        <taxon>Microbacteriaceae</taxon>
        <taxon>Microterricola</taxon>
    </lineage>
</organism>
<dbReference type="AlphaFoldDB" id="A0A4Q8ALJ4"/>
<protein>
    <submittedName>
        <fullName evidence="2">Uncharacterized protein (UPF0548 family)</fullName>
    </submittedName>
</protein>
<dbReference type="Proteomes" id="UP000291483">
    <property type="component" value="Unassembled WGS sequence"/>
</dbReference>
<dbReference type="Pfam" id="PF09348">
    <property type="entry name" value="DUF1990"/>
    <property type="match status" value="1"/>
</dbReference>
<reference evidence="2 3" key="1">
    <citation type="submission" date="2019-02" db="EMBL/GenBank/DDBJ databases">
        <title>Sequencing the genomes of 1000 actinobacteria strains.</title>
        <authorList>
            <person name="Klenk H.-P."/>
        </authorList>
    </citation>
    <scope>NUCLEOTIDE SEQUENCE [LARGE SCALE GENOMIC DNA]</scope>
    <source>
        <strain evidence="2 3">DSM 18319</strain>
    </source>
</reference>
<keyword evidence="3" id="KW-1185">Reference proteome</keyword>
<evidence type="ECO:0000259" key="1">
    <source>
        <dbReference type="Pfam" id="PF09348"/>
    </source>
</evidence>
<evidence type="ECO:0000313" key="2">
    <source>
        <dbReference type="EMBL" id="RZU65440.1"/>
    </source>
</evidence>
<evidence type="ECO:0000313" key="3">
    <source>
        <dbReference type="Proteomes" id="UP000291483"/>
    </source>
</evidence>
<proteinExistence type="predicted"/>
<dbReference type="InterPro" id="IPR018960">
    <property type="entry name" value="DUF1990"/>
</dbReference>
<dbReference type="RefSeq" id="WP_130505799.1">
    <property type="nucleotide sequence ID" value="NZ_SHLC01000001.1"/>
</dbReference>
<dbReference type="PIRSF" id="PIRSF010260">
    <property type="entry name" value="UCP010260"/>
    <property type="match status" value="1"/>
</dbReference>
<dbReference type="InterPro" id="IPR014457">
    <property type="entry name" value="UCP010260"/>
</dbReference>